<dbReference type="InParanoid" id="A0A3B3ICG3"/>
<evidence type="ECO:0000256" key="4">
    <source>
        <dbReference type="ARBA" id="ARBA00023125"/>
    </source>
</evidence>
<dbReference type="KEGG" id="ola:101163406"/>
<dbReference type="GO" id="GO:0030527">
    <property type="term" value="F:structural constituent of chromatin"/>
    <property type="evidence" value="ECO:0007669"/>
    <property type="project" value="InterPro"/>
</dbReference>
<evidence type="ECO:0000259" key="8">
    <source>
        <dbReference type="PROSITE" id="PS51504"/>
    </source>
</evidence>
<feature type="compositionally biased region" description="Basic and acidic residues" evidence="7">
    <location>
        <begin position="30"/>
        <end position="39"/>
    </location>
</feature>
<evidence type="ECO:0000256" key="3">
    <source>
        <dbReference type="ARBA" id="ARBA00022454"/>
    </source>
</evidence>
<evidence type="ECO:0000256" key="2">
    <source>
        <dbReference type="ARBA" id="ARBA00004286"/>
    </source>
</evidence>
<reference evidence="9 10" key="1">
    <citation type="journal article" date="2007" name="Nature">
        <title>The medaka draft genome and insights into vertebrate genome evolution.</title>
        <authorList>
            <person name="Kasahara M."/>
            <person name="Naruse K."/>
            <person name="Sasaki S."/>
            <person name="Nakatani Y."/>
            <person name="Qu W."/>
            <person name="Ahsan B."/>
            <person name="Yamada T."/>
            <person name="Nagayasu Y."/>
            <person name="Doi K."/>
            <person name="Kasai Y."/>
            <person name="Jindo T."/>
            <person name="Kobayashi D."/>
            <person name="Shimada A."/>
            <person name="Toyoda A."/>
            <person name="Kuroki Y."/>
            <person name="Fujiyama A."/>
            <person name="Sasaki T."/>
            <person name="Shimizu A."/>
            <person name="Asakawa S."/>
            <person name="Shimizu N."/>
            <person name="Hashimoto S."/>
            <person name="Yang J."/>
            <person name="Lee Y."/>
            <person name="Matsushima K."/>
            <person name="Sugano S."/>
            <person name="Sakaizumi M."/>
            <person name="Narita T."/>
            <person name="Ohishi K."/>
            <person name="Haga S."/>
            <person name="Ohta F."/>
            <person name="Nomoto H."/>
            <person name="Nogata K."/>
            <person name="Morishita T."/>
            <person name="Endo T."/>
            <person name="Shin-I T."/>
            <person name="Takeda H."/>
            <person name="Morishita S."/>
            <person name="Kohara Y."/>
        </authorList>
    </citation>
    <scope>NUCLEOTIDE SEQUENCE [LARGE SCALE GENOMIC DNA]</scope>
    <source>
        <strain evidence="9 10">Hd-rR</strain>
    </source>
</reference>
<dbReference type="GO" id="GO:0045910">
    <property type="term" value="P:negative regulation of DNA recombination"/>
    <property type="evidence" value="ECO:0000318"/>
    <property type="project" value="GO_Central"/>
</dbReference>
<sequence length="257" mass="27022">MAQIYACSVLPSKKSSMDPVGSAESTSGDARSRTAEKTPDAVALRKLAAHPPTAVMVKEALTALDSRKGASSQAIQSYIKQSYPSVDVVRLKHLVRNALKKGMESGTLVRPANAAAATTGAQGKFKLAPKVKELKPKAENVDPNVQKAVKAAKDGTKTKKTGATAKTSANGEKKASKEPKPPKKSKKDENVPPKAAAPAKKPKAKKVESKEPEESSTSTATEVAKSTKRTTKVSQRVAKADGEAPASKRTGKRGKKE</sequence>
<evidence type="ECO:0000256" key="7">
    <source>
        <dbReference type="SAM" id="MobiDB-lite"/>
    </source>
</evidence>
<organism evidence="9 10">
    <name type="scientific">Oryzias latipes</name>
    <name type="common">Japanese rice fish</name>
    <name type="synonym">Japanese killifish</name>
    <dbReference type="NCBI Taxonomy" id="8090"/>
    <lineage>
        <taxon>Eukaryota</taxon>
        <taxon>Metazoa</taxon>
        <taxon>Chordata</taxon>
        <taxon>Craniata</taxon>
        <taxon>Vertebrata</taxon>
        <taxon>Euteleostomi</taxon>
        <taxon>Actinopterygii</taxon>
        <taxon>Neopterygii</taxon>
        <taxon>Teleostei</taxon>
        <taxon>Neoteleostei</taxon>
        <taxon>Acanthomorphata</taxon>
        <taxon>Ovalentaria</taxon>
        <taxon>Atherinomorphae</taxon>
        <taxon>Beloniformes</taxon>
        <taxon>Adrianichthyidae</taxon>
        <taxon>Oryziinae</taxon>
        <taxon>Oryzias</taxon>
    </lineage>
</organism>
<comment type="subcellular location">
    <subcellularLocation>
        <location evidence="2">Chromosome</location>
    </subcellularLocation>
    <subcellularLocation>
        <location evidence="1 6">Nucleus</location>
    </subcellularLocation>
</comment>
<dbReference type="STRING" id="8090.ENSORLP00000041759"/>
<proteinExistence type="inferred from homology"/>
<reference evidence="9" key="2">
    <citation type="submission" date="2025-08" db="UniProtKB">
        <authorList>
            <consortium name="Ensembl"/>
        </authorList>
    </citation>
    <scope>IDENTIFICATION</scope>
    <source>
        <strain evidence="9">Hd-rR</strain>
    </source>
</reference>
<keyword evidence="5 6" id="KW-0539">Nucleus</keyword>
<reference evidence="9" key="3">
    <citation type="submission" date="2025-09" db="UniProtKB">
        <authorList>
            <consortium name="Ensembl"/>
        </authorList>
    </citation>
    <scope>IDENTIFICATION</scope>
    <source>
        <strain evidence="9">Hd-rR</strain>
    </source>
</reference>
<dbReference type="GO" id="GO:0006334">
    <property type="term" value="P:nucleosome assembly"/>
    <property type="evidence" value="ECO:0007669"/>
    <property type="project" value="InterPro"/>
</dbReference>
<evidence type="ECO:0000256" key="5">
    <source>
        <dbReference type="ARBA" id="ARBA00023242"/>
    </source>
</evidence>
<dbReference type="GeneTree" id="ENSGT00940000160900"/>
<dbReference type="FunFam" id="1.10.10.10:FF:000393">
    <property type="entry name" value="Oocyte-specific H1 histone"/>
    <property type="match status" value="1"/>
</dbReference>
<dbReference type="Proteomes" id="UP000001038">
    <property type="component" value="Chromosome 5"/>
</dbReference>
<keyword evidence="10" id="KW-1185">Reference proteome</keyword>
<dbReference type="Pfam" id="PF00538">
    <property type="entry name" value="Linker_histone"/>
    <property type="match status" value="1"/>
</dbReference>
<dbReference type="GO" id="GO:0031492">
    <property type="term" value="F:nucleosomal DNA binding"/>
    <property type="evidence" value="ECO:0000318"/>
    <property type="project" value="GO_Central"/>
</dbReference>
<dbReference type="GO" id="GO:0003690">
    <property type="term" value="F:double-stranded DNA binding"/>
    <property type="evidence" value="ECO:0000318"/>
    <property type="project" value="GO_Central"/>
</dbReference>
<dbReference type="InterPro" id="IPR036388">
    <property type="entry name" value="WH-like_DNA-bd_sf"/>
</dbReference>
<feature type="domain" description="H15" evidence="8">
    <location>
        <begin position="49"/>
        <end position="129"/>
    </location>
</feature>
<dbReference type="InterPro" id="IPR036390">
    <property type="entry name" value="WH_DNA-bd_sf"/>
</dbReference>
<evidence type="ECO:0000256" key="1">
    <source>
        <dbReference type="ARBA" id="ARBA00004123"/>
    </source>
</evidence>
<feature type="region of interest" description="Disordered" evidence="7">
    <location>
        <begin position="134"/>
        <end position="257"/>
    </location>
</feature>
<dbReference type="SMART" id="SM00526">
    <property type="entry name" value="H15"/>
    <property type="match status" value="1"/>
</dbReference>
<dbReference type="CDD" id="cd00073">
    <property type="entry name" value="H15"/>
    <property type="match status" value="1"/>
</dbReference>
<dbReference type="AlphaFoldDB" id="A0A3B3ICG3"/>
<accession>A0A3B3ICG3</accession>
<dbReference type="GO" id="GO:0000786">
    <property type="term" value="C:nucleosome"/>
    <property type="evidence" value="ECO:0007669"/>
    <property type="project" value="InterPro"/>
</dbReference>
<dbReference type="OrthoDB" id="1110759at2759"/>
<dbReference type="Bgee" id="ENSORLG00000024434">
    <property type="expression patterns" value="Expressed in ovary and 9 other cell types or tissues"/>
</dbReference>
<dbReference type="Gene3D" id="1.10.10.10">
    <property type="entry name" value="Winged helix-like DNA-binding domain superfamily/Winged helix DNA-binding domain"/>
    <property type="match status" value="1"/>
</dbReference>
<dbReference type="PRINTS" id="PR00624">
    <property type="entry name" value="HISTONEH5"/>
</dbReference>
<evidence type="ECO:0000313" key="10">
    <source>
        <dbReference type="Proteomes" id="UP000001038"/>
    </source>
</evidence>
<keyword evidence="3 6" id="KW-0158">Chromosome</keyword>
<dbReference type="InterPro" id="IPR005818">
    <property type="entry name" value="Histone_H1/H5_H15"/>
</dbReference>
<feature type="compositionally biased region" description="Low complexity" evidence="7">
    <location>
        <begin position="215"/>
        <end position="224"/>
    </location>
</feature>
<dbReference type="PROSITE" id="PS51504">
    <property type="entry name" value="H15"/>
    <property type="match status" value="1"/>
</dbReference>
<comment type="similarity">
    <text evidence="6">Belongs to the histone H1/H5 family.</text>
</comment>
<dbReference type="RefSeq" id="XP_004068573.4">
    <property type="nucleotide sequence ID" value="XM_004068525.4"/>
</dbReference>
<protein>
    <recommendedName>
        <fullName evidence="8">H15 domain-containing protein</fullName>
    </recommendedName>
</protein>
<keyword evidence="4 6" id="KW-0238">DNA-binding</keyword>
<feature type="region of interest" description="Disordered" evidence="7">
    <location>
        <begin position="12"/>
        <end position="39"/>
    </location>
</feature>
<dbReference type="GO" id="GO:0005634">
    <property type="term" value="C:nucleus"/>
    <property type="evidence" value="ECO:0000318"/>
    <property type="project" value="GO_Central"/>
</dbReference>
<evidence type="ECO:0000313" key="9">
    <source>
        <dbReference type="Ensembl" id="ENSORLP00000041759.1"/>
    </source>
</evidence>
<evidence type="ECO:0000256" key="6">
    <source>
        <dbReference type="RuleBase" id="RU003894"/>
    </source>
</evidence>
<dbReference type="PANTHER" id="PTHR11467">
    <property type="entry name" value="HISTONE H1"/>
    <property type="match status" value="1"/>
</dbReference>
<feature type="compositionally biased region" description="Basic and acidic residues" evidence="7">
    <location>
        <begin position="171"/>
        <end position="191"/>
    </location>
</feature>
<dbReference type="GO" id="GO:0030261">
    <property type="term" value="P:chromosome condensation"/>
    <property type="evidence" value="ECO:0000318"/>
    <property type="project" value="GO_Central"/>
</dbReference>
<dbReference type="InterPro" id="IPR005819">
    <property type="entry name" value="H1/H5"/>
</dbReference>
<dbReference type="GeneID" id="101163406"/>
<dbReference type="Ensembl" id="ENSORLT00000038046.1">
    <property type="protein sequence ID" value="ENSORLP00000041759.1"/>
    <property type="gene ID" value="ENSORLG00000024434.1"/>
</dbReference>
<dbReference type="SUPFAM" id="SSF46785">
    <property type="entry name" value="Winged helix' DNA-binding domain"/>
    <property type="match status" value="1"/>
</dbReference>
<name>A0A3B3ICG3_ORYLA</name>
<gene>
    <name evidence="9" type="primary">LOC101163406</name>
</gene>
<dbReference type="PANTHER" id="PTHR11467:SF177">
    <property type="entry name" value="HISTONE H1, EARLY EMBRYONIC"/>
    <property type="match status" value="1"/>
</dbReference>